<gene>
    <name evidence="1" type="ORF">DFP72DRAFT_819845</name>
</gene>
<proteinExistence type="predicted"/>
<dbReference type="AlphaFoldDB" id="A0A8H6HLA7"/>
<comment type="caution">
    <text evidence="1">The sequence shown here is derived from an EMBL/GenBank/DDBJ whole genome shotgun (WGS) entry which is preliminary data.</text>
</comment>
<evidence type="ECO:0000313" key="1">
    <source>
        <dbReference type="EMBL" id="KAF6748784.1"/>
    </source>
</evidence>
<protein>
    <submittedName>
        <fullName evidence="1">Uncharacterized protein</fullName>
    </submittedName>
</protein>
<reference evidence="1 2" key="1">
    <citation type="submission" date="2020-07" db="EMBL/GenBank/DDBJ databases">
        <title>Comparative genomics of pyrophilous fungi reveals a link between fire events and developmental genes.</title>
        <authorList>
            <consortium name="DOE Joint Genome Institute"/>
            <person name="Steindorff A.S."/>
            <person name="Carver A."/>
            <person name="Calhoun S."/>
            <person name="Stillman K."/>
            <person name="Liu H."/>
            <person name="Lipzen A."/>
            <person name="Pangilinan J."/>
            <person name="Labutti K."/>
            <person name="Bruns T.D."/>
            <person name="Grigoriev I.V."/>
        </authorList>
    </citation>
    <scope>NUCLEOTIDE SEQUENCE [LARGE SCALE GENOMIC DNA]</scope>
    <source>
        <strain evidence="1 2">CBS 144469</strain>
    </source>
</reference>
<dbReference type="EMBL" id="JACGCI010000068">
    <property type="protein sequence ID" value="KAF6748784.1"/>
    <property type="molecule type" value="Genomic_DNA"/>
</dbReference>
<dbReference type="OrthoDB" id="3050185at2759"/>
<dbReference type="Proteomes" id="UP000521943">
    <property type="component" value="Unassembled WGS sequence"/>
</dbReference>
<name>A0A8H6HLA7_9AGAR</name>
<organism evidence="1 2">
    <name type="scientific">Ephemerocybe angulata</name>
    <dbReference type="NCBI Taxonomy" id="980116"/>
    <lineage>
        <taxon>Eukaryota</taxon>
        <taxon>Fungi</taxon>
        <taxon>Dikarya</taxon>
        <taxon>Basidiomycota</taxon>
        <taxon>Agaricomycotina</taxon>
        <taxon>Agaricomycetes</taxon>
        <taxon>Agaricomycetidae</taxon>
        <taxon>Agaricales</taxon>
        <taxon>Agaricineae</taxon>
        <taxon>Psathyrellaceae</taxon>
        <taxon>Ephemerocybe</taxon>
    </lineage>
</organism>
<keyword evidence="2" id="KW-1185">Reference proteome</keyword>
<sequence>MEIDGNTSIPFQGGHFPHTEDALGQDSLLFCPNANRPTYALKPSHPQSHTHVLRIVHPQQRWVPVPAGPTIPRRDRDEDLRTHSQLMLIFFKPWYTVNDLLVSHSSWELAFQEWCTTTASPDSLRRIRNMQLLHECRDSRDDHNAQRR</sequence>
<accession>A0A8H6HLA7</accession>
<evidence type="ECO:0000313" key="2">
    <source>
        <dbReference type="Proteomes" id="UP000521943"/>
    </source>
</evidence>
<feature type="non-terminal residue" evidence="1">
    <location>
        <position position="148"/>
    </location>
</feature>